<gene>
    <name evidence="1" type="ORF">OAUR00152_LOCUS33284</name>
</gene>
<sequence>MQLLAMVEERPAKKARAASLDELLTIHEDDPASSFDTIMETLLNRCVLRIGDSHRYRFLELEMYCRDRKVHNDPFTHGDPMQERKLTWYFHKTGNGYKGGTYKGLDLALGRPGRPVGVLVRSIVPCDDADGDVVCGSCLCVDRILKLASSPDIASFVSNYGTRVDVNEGLRVELNDDGVNTLPLVRSARVGLSMKTKTTEADATWWGKKYRYMTTTKLKKGKNLIVCAMIEGQNDPKGVTTKRAIDKYRQAYSDGKSKKVKSFLGKSLSTVEECEFLGAISSAPC</sequence>
<evidence type="ECO:0000313" key="1">
    <source>
        <dbReference type="EMBL" id="CAE2273133.1"/>
    </source>
</evidence>
<proteinExistence type="predicted"/>
<reference evidence="1" key="1">
    <citation type="submission" date="2021-01" db="EMBL/GenBank/DDBJ databases">
        <authorList>
            <person name="Corre E."/>
            <person name="Pelletier E."/>
            <person name="Niang G."/>
            <person name="Scheremetjew M."/>
            <person name="Finn R."/>
            <person name="Kale V."/>
            <person name="Holt S."/>
            <person name="Cochrane G."/>
            <person name="Meng A."/>
            <person name="Brown T."/>
            <person name="Cohen L."/>
        </authorList>
    </citation>
    <scope>NUCLEOTIDE SEQUENCE</scope>
    <source>
        <strain evidence="1">Isolate 1302-5</strain>
    </source>
</reference>
<dbReference type="AlphaFoldDB" id="A0A7S4JSM8"/>
<organism evidence="1">
    <name type="scientific">Odontella aurita</name>
    <dbReference type="NCBI Taxonomy" id="265563"/>
    <lineage>
        <taxon>Eukaryota</taxon>
        <taxon>Sar</taxon>
        <taxon>Stramenopiles</taxon>
        <taxon>Ochrophyta</taxon>
        <taxon>Bacillariophyta</taxon>
        <taxon>Mediophyceae</taxon>
        <taxon>Biddulphiophycidae</taxon>
        <taxon>Eupodiscales</taxon>
        <taxon>Odontellaceae</taxon>
        <taxon>Odontella</taxon>
    </lineage>
</organism>
<accession>A0A7S4JSM8</accession>
<protein>
    <submittedName>
        <fullName evidence="1">Uncharacterized protein</fullName>
    </submittedName>
</protein>
<name>A0A7S4JSM8_9STRA</name>
<dbReference type="EMBL" id="HBKQ01048200">
    <property type="protein sequence ID" value="CAE2273133.1"/>
    <property type="molecule type" value="Transcribed_RNA"/>
</dbReference>